<organism evidence="2 3">
    <name type="scientific">Cyphomyrmex costatus</name>
    <dbReference type="NCBI Taxonomy" id="456900"/>
    <lineage>
        <taxon>Eukaryota</taxon>
        <taxon>Metazoa</taxon>
        <taxon>Ecdysozoa</taxon>
        <taxon>Arthropoda</taxon>
        <taxon>Hexapoda</taxon>
        <taxon>Insecta</taxon>
        <taxon>Pterygota</taxon>
        <taxon>Neoptera</taxon>
        <taxon>Endopterygota</taxon>
        <taxon>Hymenoptera</taxon>
        <taxon>Apocrita</taxon>
        <taxon>Aculeata</taxon>
        <taxon>Formicoidea</taxon>
        <taxon>Formicidae</taxon>
        <taxon>Myrmicinae</taxon>
        <taxon>Cyphomyrmex</taxon>
    </lineage>
</organism>
<dbReference type="InterPro" id="IPR005055">
    <property type="entry name" value="A10/PebIII"/>
</dbReference>
<gene>
    <name evidence="2" type="ORF">ALC62_11090</name>
</gene>
<dbReference type="PANTHER" id="PTHR11257:SF12">
    <property type="entry name" value="EJACULATORY BULB-SPECIFIC PROTEIN 3-RELATED"/>
    <property type="match status" value="1"/>
</dbReference>
<dbReference type="InterPro" id="IPR036682">
    <property type="entry name" value="OS_D_A10/PebIII_sf"/>
</dbReference>
<dbReference type="KEGG" id="ccoa:108777743"/>
<proteinExistence type="predicted"/>
<name>A0A151ID02_9HYME</name>
<dbReference type="EMBL" id="KQ978002">
    <property type="protein sequence ID" value="KYM98240.1"/>
    <property type="molecule type" value="Genomic_DNA"/>
</dbReference>
<dbReference type="SUPFAM" id="SSF100910">
    <property type="entry name" value="Chemosensory protein Csp2"/>
    <property type="match status" value="1"/>
</dbReference>
<protein>
    <submittedName>
        <fullName evidence="2">Ejaculatory bulb-specific protein 3</fullName>
    </submittedName>
</protein>
<dbReference type="Proteomes" id="UP000078542">
    <property type="component" value="Unassembled WGS sequence"/>
</dbReference>
<keyword evidence="1" id="KW-0732">Signal</keyword>
<evidence type="ECO:0000256" key="1">
    <source>
        <dbReference type="SAM" id="SignalP"/>
    </source>
</evidence>
<dbReference type="Gene3D" id="1.10.2080.10">
    <property type="entry name" value="Insect odorant-binding protein A10/Ejaculatory bulb-specific protein 3"/>
    <property type="match status" value="1"/>
</dbReference>
<feature type="chain" id="PRO_5007582085" evidence="1">
    <location>
        <begin position="22"/>
        <end position="124"/>
    </location>
</feature>
<sequence length="124" mass="14613">MARLRCIALVIAMNVLMCVLAEELYPNRYDYVDIQSILQNKDIREEYYNCFMELAPCTTPEQKGITEMFSEAFQTKCRRCTKKQIENMDMVTNWFVTHEPERWELIVAKTVENMKKKAAKNTDG</sequence>
<evidence type="ECO:0000313" key="3">
    <source>
        <dbReference type="Proteomes" id="UP000078542"/>
    </source>
</evidence>
<dbReference type="Pfam" id="PF03392">
    <property type="entry name" value="OS-D"/>
    <property type="match status" value="1"/>
</dbReference>
<keyword evidence="3" id="KW-1185">Reference proteome</keyword>
<dbReference type="OrthoDB" id="8183954at2759"/>
<accession>A0A151ID02</accession>
<reference evidence="2 3" key="1">
    <citation type="submission" date="2016-03" db="EMBL/GenBank/DDBJ databases">
        <title>Cyphomyrmex costatus WGS genome.</title>
        <authorList>
            <person name="Nygaard S."/>
            <person name="Hu H."/>
            <person name="Boomsma J."/>
            <person name="Zhang G."/>
        </authorList>
    </citation>
    <scope>NUCLEOTIDE SEQUENCE [LARGE SCALE GENOMIC DNA]</scope>
    <source>
        <strain evidence="2">MS0001</strain>
        <tissue evidence="2">Whole body</tissue>
    </source>
</reference>
<feature type="signal peptide" evidence="1">
    <location>
        <begin position="1"/>
        <end position="21"/>
    </location>
</feature>
<dbReference type="AlphaFoldDB" id="A0A151ID02"/>
<evidence type="ECO:0000313" key="2">
    <source>
        <dbReference type="EMBL" id="KYM98240.1"/>
    </source>
</evidence>
<dbReference type="PANTHER" id="PTHR11257">
    <property type="entry name" value="CHEMOSENSORY PROTEIN-RELATED"/>
    <property type="match status" value="1"/>
</dbReference>